<dbReference type="Proteomes" id="UP001157502">
    <property type="component" value="Chromosome 35"/>
</dbReference>
<protein>
    <submittedName>
        <fullName evidence="1">Uncharacterized protein</fullName>
    </submittedName>
</protein>
<evidence type="ECO:0000313" key="1">
    <source>
        <dbReference type="EMBL" id="KAJ7985960.1"/>
    </source>
</evidence>
<name>A0ACC2F3K8_DALPE</name>
<keyword evidence="2" id="KW-1185">Reference proteome</keyword>
<dbReference type="EMBL" id="CM055762">
    <property type="protein sequence ID" value="KAJ7985960.1"/>
    <property type="molecule type" value="Genomic_DNA"/>
</dbReference>
<reference evidence="1" key="1">
    <citation type="submission" date="2021-05" db="EMBL/GenBank/DDBJ databases">
        <authorList>
            <person name="Pan Q."/>
            <person name="Jouanno E."/>
            <person name="Zahm M."/>
            <person name="Klopp C."/>
            <person name="Cabau C."/>
            <person name="Louis A."/>
            <person name="Berthelot C."/>
            <person name="Parey E."/>
            <person name="Roest Crollius H."/>
            <person name="Montfort J."/>
            <person name="Robinson-Rechavi M."/>
            <person name="Bouchez O."/>
            <person name="Lampietro C."/>
            <person name="Lopez Roques C."/>
            <person name="Donnadieu C."/>
            <person name="Postlethwait J."/>
            <person name="Bobe J."/>
            <person name="Dillon D."/>
            <person name="Chandos A."/>
            <person name="von Hippel F."/>
            <person name="Guiguen Y."/>
        </authorList>
    </citation>
    <scope>NUCLEOTIDE SEQUENCE</scope>
    <source>
        <strain evidence="1">YG-Jan2019</strain>
    </source>
</reference>
<accession>A0ACC2F3K8</accession>
<gene>
    <name evidence="1" type="ORF">DPEC_G00345880</name>
</gene>
<evidence type="ECO:0000313" key="2">
    <source>
        <dbReference type="Proteomes" id="UP001157502"/>
    </source>
</evidence>
<proteinExistence type="predicted"/>
<sequence>MGEWGSTATPAQMIPMAHCGGAVCQIGLSGGLPAPRVSGGNSGHRGGGGRRRRDDGSDKEREVSHPLKAIMVEREQRTVRDAGMTALSAVSSLISLGR</sequence>
<organism evidence="1 2">
    <name type="scientific">Dallia pectoralis</name>
    <name type="common">Alaska blackfish</name>
    <dbReference type="NCBI Taxonomy" id="75939"/>
    <lineage>
        <taxon>Eukaryota</taxon>
        <taxon>Metazoa</taxon>
        <taxon>Chordata</taxon>
        <taxon>Craniata</taxon>
        <taxon>Vertebrata</taxon>
        <taxon>Euteleostomi</taxon>
        <taxon>Actinopterygii</taxon>
        <taxon>Neopterygii</taxon>
        <taxon>Teleostei</taxon>
        <taxon>Protacanthopterygii</taxon>
        <taxon>Esociformes</taxon>
        <taxon>Umbridae</taxon>
        <taxon>Dallia</taxon>
    </lineage>
</organism>
<comment type="caution">
    <text evidence="1">The sequence shown here is derived from an EMBL/GenBank/DDBJ whole genome shotgun (WGS) entry which is preliminary data.</text>
</comment>